<sequence length="119" mass="13326">MGPGSLRKGTQVGDQQPPDELFWRVAQTLLKEPSVSRSTMMGFPCLRFEGRFFASVEQRTGDLIVKLPAVRILSLIRKGTGQPFAPNGRVFREWVNLPIHDEQQWAALLREAMEFAAGG</sequence>
<protein>
    <recommendedName>
        <fullName evidence="3">TfoX N-terminal domain-containing protein</fullName>
    </recommendedName>
</protein>
<organism evidence="1 2">
    <name type="scientific">Handelsmanbacteria sp. (strain RIFCSPLOWO2_12_FULL_64_10)</name>
    <dbReference type="NCBI Taxonomy" id="1817868"/>
    <lineage>
        <taxon>Bacteria</taxon>
        <taxon>Candidatus Handelsmaniibacteriota</taxon>
    </lineage>
</organism>
<dbReference type="AlphaFoldDB" id="A0A1F6D343"/>
<name>A0A1F6D343_HANXR</name>
<dbReference type="EMBL" id="MFKF01000060">
    <property type="protein sequence ID" value="OGG55777.1"/>
    <property type="molecule type" value="Genomic_DNA"/>
</dbReference>
<accession>A0A1F6D343</accession>
<gene>
    <name evidence="1" type="ORF">A3F84_04270</name>
</gene>
<comment type="caution">
    <text evidence="1">The sequence shown here is derived from an EMBL/GenBank/DDBJ whole genome shotgun (WGS) entry which is preliminary data.</text>
</comment>
<evidence type="ECO:0008006" key="3">
    <source>
        <dbReference type="Google" id="ProtNLM"/>
    </source>
</evidence>
<dbReference type="Proteomes" id="UP000178606">
    <property type="component" value="Unassembled WGS sequence"/>
</dbReference>
<reference evidence="1 2" key="1">
    <citation type="journal article" date="2016" name="Nat. Commun.">
        <title>Thousands of microbial genomes shed light on interconnected biogeochemical processes in an aquifer system.</title>
        <authorList>
            <person name="Anantharaman K."/>
            <person name="Brown C.T."/>
            <person name="Hug L.A."/>
            <person name="Sharon I."/>
            <person name="Castelle C.J."/>
            <person name="Probst A.J."/>
            <person name="Thomas B.C."/>
            <person name="Singh A."/>
            <person name="Wilkins M.J."/>
            <person name="Karaoz U."/>
            <person name="Brodie E.L."/>
            <person name="Williams K.H."/>
            <person name="Hubbard S.S."/>
            <person name="Banfield J.F."/>
        </authorList>
    </citation>
    <scope>NUCLEOTIDE SEQUENCE [LARGE SCALE GENOMIC DNA]</scope>
    <source>
        <strain evidence="2">RIFCSPLOWO2_12_FULL_64_10</strain>
    </source>
</reference>
<evidence type="ECO:0000313" key="1">
    <source>
        <dbReference type="EMBL" id="OGG55777.1"/>
    </source>
</evidence>
<proteinExistence type="predicted"/>
<evidence type="ECO:0000313" key="2">
    <source>
        <dbReference type="Proteomes" id="UP000178606"/>
    </source>
</evidence>